<name>A0A1H9Q6T3_9LACT</name>
<dbReference type="AlphaFoldDB" id="A0A1H9Q6T3"/>
<dbReference type="PANTHER" id="PTHR30185:SF12">
    <property type="entry name" value="TRANSCRIPTIONAL REGULATOR MANR"/>
    <property type="match status" value="1"/>
</dbReference>
<dbReference type="SUPFAM" id="SSF63520">
    <property type="entry name" value="PTS-regulatory domain, PRD"/>
    <property type="match status" value="2"/>
</dbReference>
<protein>
    <submittedName>
        <fullName evidence="7">Transcriptional antiterminator, BglG family</fullName>
    </submittedName>
</protein>
<dbReference type="PROSITE" id="PS51094">
    <property type="entry name" value="PTS_EIIA_TYPE_2"/>
    <property type="match status" value="1"/>
</dbReference>
<dbReference type="InterPro" id="IPR013199">
    <property type="entry name" value="HTH_Mga_DNA-bd_dom"/>
</dbReference>
<dbReference type="PANTHER" id="PTHR30185">
    <property type="entry name" value="CRYPTIC BETA-GLUCOSIDE BGL OPERON ANTITERMINATOR"/>
    <property type="match status" value="1"/>
</dbReference>
<dbReference type="Gene3D" id="1.10.1790.10">
    <property type="entry name" value="PRD domain"/>
    <property type="match status" value="1"/>
</dbReference>
<feature type="domain" description="PTS EIIA type-2" evidence="5">
    <location>
        <begin position="498"/>
        <end position="639"/>
    </location>
</feature>
<dbReference type="Pfam" id="PF00359">
    <property type="entry name" value="PTS_EIIA_2"/>
    <property type="match status" value="1"/>
</dbReference>
<keyword evidence="3" id="KW-0010">Activator</keyword>
<evidence type="ECO:0000256" key="3">
    <source>
        <dbReference type="ARBA" id="ARBA00023159"/>
    </source>
</evidence>
<dbReference type="GO" id="GO:0006355">
    <property type="term" value="P:regulation of DNA-templated transcription"/>
    <property type="evidence" value="ECO:0007669"/>
    <property type="project" value="InterPro"/>
</dbReference>
<dbReference type="SUPFAM" id="SSF55804">
    <property type="entry name" value="Phoshotransferase/anion transport protein"/>
    <property type="match status" value="1"/>
</dbReference>
<accession>A0A1H9Q6T3</accession>
<dbReference type="InterPro" id="IPR011608">
    <property type="entry name" value="PRD"/>
</dbReference>
<dbReference type="Proteomes" id="UP000198948">
    <property type="component" value="Unassembled WGS sequence"/>
</dbReference>
<dbReference type="InterPro" id="IPR002178">
    <property type="entry name" value="PTS_EIIA_type-2_dom"/>
</dbReference>
<dbReference type="PROSITE" id="PS51372">
    <property type="entry name" value="PRD_2"/>
    <property type="match status" value="2"/>
</dbReference>
<dbReference type="InterPro" id="IPR050661">
    <property type="entry name" value="BglG_antiterminators"/>
</dbReference>
<evidence type="ECO:0000259" key="6">
    <source>
        <dbReference type="PROSITE" id="PS51372"/>
    </source>
</evidence>
<sequence>MNEKYLKLLLLLSEQQEWRVSKELSQLLGFSQRTIKNYIQQINEELPEAILSSKKGYKLNALKRADIFAYFRIDTNNKLETIEHRRKYLLLDLLKANEPLNIFDLSEALFASVTTLKNDVQQLNNDMKEYEIKIVFSGDYLEVIGEEAGQRRAFIDQVYEDTDLTLLTVEMIQQLFPELPVLVIKEMISDLLAKQQLFVDDYVLTSILLHIVLFIEQAKEGTKTIPSKQIEILDQDLYELSKQLMAQLQAELQIQFEANKIYEIYLLFLAKTASFAYKKVTRENIQSFVSKETFDIVESIIEFLNHFYVVDLNDDSFYIPFILHTNSLIIRARAGHLLKNPLLASVKDGHPFIYELAVSVTNIISEQIDCRISADEIGYVALHLGGAFSKENQKYHKLVCALLVPDVRSLAHNLKKKIETQFSDNIFIESVYATHSDAKELANFDLVISTIPLLAVDSSLPVVQISPFFSIEDQKKIYFSIDDIKLRKTYAAFKENLSIVTDEKYFMRNTVLKNRDEVIEVVADILENEGIVEKDFKGNMIAREEMSSTAFHNCAIPHTFKMTALKSKLYMIISEKPIQWGKNHGVNFVFLFAINEKDKQLFYNIFEILSLIFSDKNHVLQAIKLKKFDDFIAFLLSQEHNIME</sequence>
<evidence type="ECO:0000256" key="1">
    <source>
        <dbReference type="ARBA" id="ARBA00022737"/>
    </source>
</evidence>
<dbReference type="EMBL" id="FOHA01000001">
    <property type="protein sequence ID" value="SER55553.1"/>
    <property type="molecule type" value="Genomic_DNA"/>
</dbReference>
<dbReference type="InterPro" id="IPR016152">
    <property type="entry name" value="PTrfase/Anion_transptr"/>
</dbReference>
<proteinExistence type="predicted"/>
<dbReference type="Pfam" id="PF05043">
    <property type="entry name" value="Mga"/>
    <property type="match status" value="1"/>
</dbReference>
<keyword evidence="8" id="KW-1185">Reference proteome</keyword>
<evidence type="ECO:0000256" key="4">
    <source>
        <dbReference type="ARBA" id="ARBA00023163"/>
    </source>
</evidence>
<evidence type="ECO:0000256" key="2">
    <source>
        <dbReference type="ARBA" id="ARBA00023015"/>
    </source>
</evidence>
<evidence type="ECO:0000259" key="5">
    <source>
        <dbReference type="PROSITE" id="PS51094"/>
    </source>
</evidence>
<dbReference type="RefSeq" id="WP_177165638.1">
    <property type="nucleotide sequence ID" value="NZ_FOHA01000001.1"/>
</dbReference>
<evidence type="ECO:0000313" key="7">
    <source>
        <dbReference type="EMBL" id="SER55553.1"/>
    </source>
</evidence>
<dbReference type="InterPro" id="IPR007737">
    <property type="entry name" value="Mga_HTH"/>
</dbReference>
<dbReference type="Pfam" id="PF08280">
    <property type="entry name" value="HTH_Mga"/>
    <property type="match status" value="1"/>
</dbReference>
<dbReference type="Pfam" id="PF00874">
    <property type="entry name" value="PRD"/>
    <property type="match status" value="2"/>
</dbReference>
<reference evidence="7 8" key="1">
    <citation type="submission" date="2016-10" db="EMBL/GenBank/DDBJ databases">
        <authorList>
            <person name="de Groot N.N."/>
        </authorList>
    </citation>
    <scope>NUCLEOTIDE SEQUENCE [LARGE SCALE GENOMIC DNA]</scope>
    <source>
        <strain evidence="7 8">DSM 13760</strain>
    </source>
</reference>
<keyword evidence="4" id="KW-0804">Transcription</keyword>
<dbReference type="Gene3D" id="1.10.10.10">
    <property type="entry name" value="Winged helix-like DNA-binding domain superfamily/Winged helix DNA-binding domain"/>
    <property type="match status" value="2"/>
</dbReference>
<evidence type="ECO:0000313" key="8">
    <source>
        <dbReference type="Proteomes" id="UP000198948"/>
    </source>
</evidence>
<dbReference type="InterPro" id="IPR036388">
    <property type="entry name" value="WH-like_DNA-bd_sf"/>
</dbReference>
<keyword evidence="1" id="KW-0677">Repeat</keyword>
<feature type="domain" description="PRD" evidence="6">
    <location>
        <begin position="175"/>
        <end position="278"/>
    </location>
</feature>
<dbReference type="STRING" id="142588.SAMN04488559_101350"/>
<gene>
    <name evidence="7" type="ORF">SAMN04488559_101350</name>
</gene>
<feature type="domain" description="PRD" evidence="6">
    <location>
        <begin position="288"/>
        <end position="394"/>
    </location>
</feature>
<organism evidence="7 8">
    <name type="scientific">Isobaculum melis</name>
    <dbReference type="NCBI Taxonomy" id="142588"/>
    <lineage>
        <taxon>Bacteria</taxon>
        <taxon>Bacillati</taxon>
        <taxon>Bacillota</taxon>
        <taxon>Bacilli</taxon>
        <taxon>Lactobacillales</taxon>
        <taxon>Carnobacteriaceae</taxon>
        <taxon>Isobaculum</taxon>
    </lineage>
</organism>
<dbReference type="InterPro" id="IPR036634">
    <property type="entry name" value="PRD_sf"/>
</dbReference>
<keyword evidence="2" id="KW-0805">Transcription regulation</keyword>
<dbReference type="Gene3D" id="3.40.930.10">
    <property type="entry name" value="Mannitol-specific EII, Chain A"/>
    <property type="match status" value="1"/>
</dbReference>